<dbReference type="Pfam" id="PF12706">
    <property type="entry name" value="Lactamase_B_2"/>
    <property type="match status" value="1"/>
</dbReference>
<evidence type="ECO:0000313" key="3">
    <source>
        <dbReference type="Proteomes" id="UP000030661"/>
    </source>
</evidence>
<protein>
    <submittedName>
        <fullName evidence="2">Beta-lactamase domain protein</fullName>
    </submittedName>
</protein>
<proteinExistence type="predicted"/>
<dbReference type="PANTHER" id="PTHR46018:SF2">
    <property type="entry name" value="ZINC PHOSPHODIESTERASE ELAC PROTEIN 1"/>
    <property type="match status" value="1"/>
</dbReference>
<dbReference type="eggNOG" id="COG1235">
    <property type="taxonomic scope" value="Bacteria"/>
</dbReference>
<dbReference type="STRING" id="1499967.U27_07042"/>
<dbReference type="PANTHER" id="PTHR46018">
    <property type="entry name" value="ZINC PHOSPHODIESTERASE ELAC PROTEIN 1"/>
    <property type="match status" value="1"/>
</dbReference>
<dbReference type="Proteomes" id="UP000030661">
    <property type="component" value="Unassembled WGS sequence"/>
</dbReference>
<evidence type="ECO:0000259" key="1">
    <source>
        <dbReference type="Pfam" id="PF12706"/>
    </source>
</evidence>
<evidence type="ECO:0000313" key="2">
    <source>
        <dbReference type="EMBL" id="GAK60054.1"/>
    </source>
</evidence>
<dbReference type="AlphaFoldDB" id="A0A081C649"/>
<dbReference type="EMBL" id="DF820471">
    <property type="protein sequence ID" value="GAK60054.1"/>
    <property type="molecule type" value="Genomic_DNA"/>
</dbReference>
<dbReference type="CDD" id="cd07715">
    <property type="entry name" value="TaR3-like_MBL-fold"/>
    <property type="match status" value="1"/>
</dbReference>
<gene>
    <name evidence="2" type="ORF">U27_07042</name>
</gene>
<dbReference type="HOGENOM" id="CLU_031317_1_0_0"/>
<dbReference type="SUPFAM" id="SSF56281">
    <property type="entry name" value="Metallo-hydrolase/oxidoreductase"/>
    <property type="match status" value="1"/>
</dbReference>
<sequence>MLHFQLLGTRGSRPILDQNYVYFGGNTTAYKIWAEGNFPIYIDGGSGLFREGSRLQPEVKEFSFLLTHSHWDHILAFPFFAPFYRPETCARFWGSRSFKETFEELFKHQFQTDAFPVNYAEIPATITFTTIVGGQSFEIPPPPRFTQENCLSNTHHSYHISTYQINHPGLDLGYRIEHKGKTIVILTDLAPIKNNYLGPGMEDFGAVDEDRYYEGLIAFCRDADLLLHDTHFNEESIRGKERWGHSTEIMAVKLALESQVKQLILGHHAPEDNDQCIFRKLHNAQKYCQKTALNVIIPQEDEIITIS</sequence>
<accession>A0A081C649</accession>
<dbReference type="Gene3D" id="3.60.15.10">
    <property type="entry name" value="Ribonuclease Z/Hydroxyacylglutathione hydrolase-like"/>
    <property type="match status" value="1"/>
</dbReference>
<feature type="domain" description="Metallo-beta-lactamase" evidence="1">
    <location>
        <begin position="65"/>
        <end position="268"/>
    </location>
</feature>
<name>A0A081C649_VECG1</name>
<keyword evidence="3" id="KW-1185">Reference proteome</keyword>
<dbReference type="InterPro" id="IPR001279">
    <property type="entry name" value="Metallo-B-lactamas"/>
</dbReference>
<organism evidence="2">
    <name type="scientific">Vecturithrix granuli</name>
    <dbReference type="NCBI Taxonomy" id="1499967"/>
    <lineage>
        <taxon>Bacteria</taxon>
        <taxon>Candidatus Moduliflexota</taxon>
        <taxon>Candidatus Vecturitrichia</taxon>
        <taxon>Candidatus Vecturitrichales</taxon>
        <taxon>Candidatus Vecturitrichaceae</taxon>
        <taxon>Candidatus Vecturithrix</taxon>
    </lineage>
</organism>
<dbReference type="InterPro" id="IPR036866">
    <property type="entry name" value="RibonucZ/Hydroxyglut_hydro"/>
</dbReference>
<dbReference type="GO" id="GO:0042781">
    <property type="term" value="F:3'-tRNA processing endoribonuclease activity"/>
    <property type="evidence" value="ECO:0007669"/>
    <property type="project" value="TreeGrafter"/>
</dbReference>
<reference evidence="2" key="1">
    <citation type="journal article" date="2015" name="PeerJ">
        <title>First genomic representation of candidate bacterial phylum KSB3 points to enhanced environmental sensing as a trigger of wastewater bulking.</title>
        <authorList>
            <person name="Sekiguchi Y."/>
            <person name="Ohashi A."/>
            <person name="Parks D.H."/>
            <person name="Yamauchi T."/>
            <person name="Tyson G.W."/>
            <person name="Hugenholtz P."/>
        </authorList>
    </citation>
    <scope>NUCLEOTIDE SEQUENCE [LARGE SCALE GENOMIC DNA]</scope>
</reference>